<proteinExistence type="predicted"/>
<dbReference type="STRING" id="504832.OCA5_c12560"/>
<evidence type="ECO:0000259" key="4">
    <source>
        <dbReference type="PROSITE" id="PS51747"/>
    </source>
</evidence>
<protein>
    <submittedName>
        <fullName evidence="5">Putative nucleoside deaminase</fullName>
    </submittedName>
</protein>
<dbReference type="EMBL" id="CP002826">
    <property type="protein sequence ID" value="AEI05972.1"/>
    <property type="molecule type" value="Genomic_DNA"/>
</dbReference>
<dbReference type="InterPro" id="IPR002125">
    <property type="entry name" value="CMP_dCMP_dom"/>
</dbReference>
<dbReference type="InterPro" id="IPR016193">
    <property type="entry name" value="Cytidine_deaminase-like"/>
</dbReference>
<evidence type="ECO:0000313" key="6">
    <source>
        <dbReference type="Proteomes" id="UP000007730"/>
    </source>
</evidence>
<evidence type="ECO:0000313" key="5">
    <source>
        <dbReference type="EMBL" id="AEI05972.1"/>
    </source>
</evidence>
<evidence type="ECO:0000256" key="2">
    <source>
        <dbReference type="ARBA" id="ARBA00022833"/>
    </source>
</evidence>
<dbReference type="RefSeq" id="WP_013912960.1">
    <property type="nucleotide sequence ID" value="NC_011386.1"/>
</dbReference>
<dbReference type="AlphaFoldDB" id="F8BVW1"/>
<dbReference type="PANTHER" id="PTHR11079">
    <property type="entry name" value="CYTOSINE DEAMINASE FAMILY MEMBER"/>
    <property type="match status" value="1"/>
</dbReference>
<organism evidence="5 6">
    <name type="scientific">Afipia carboxidovorans (strain ATCC 49405 / DSM 1227 / KCTC 32145 / OM5)</name>
    <name type="common">Oligotropha carboxidovorans</name>
    <dbReference type="NCBI Taxonomy" id="504832"/>
    <lineage>
        <taxon>Bacteria</taxon>
        <taxon>Pseudomonadati</taxon>
        <taxon>Pseudomonadota</taxon>
        <taxon>Alphaproteobacteria</taxon>
        <taxon>Hyphomicrobiales</taxon>
        <taxon>Nitrobacteraceae</taxon>
        <taxon>Afipia</taxon>
    </lineage>
</organism>
<dbReference type="KEGG" id="ocg:OCA5_c12560"/>
<dbReference type="Gene3D" id="3.40.140.10">
    <property type="entry name" value="Cytidine Deaminase, domain 2"/>
    <property type="match status" value="1"/>
</dbReference>
<dbReference type="PROSITE" id="PS00903">
    <property type="entry name" value="CYT_DCMP_DEAMINASES_1"/>
    <property type="match status" value="1"/>
</dbReference>
<name>F8BVW1_AFIC5</name>
<gene>
    <name evidence="5" type="ordered locus">OCA5_c12560</name>
</gene>
<dbReference type="Pfam" id="PF00383">
    <property type="entry name" value="dCMP_cyt_deam_1"/>
    <property type="match status" value="1"/>
</dbReference>
<sequence>MLKVSKHSDIDLMRRCIALARSSLAAGEYPFAAVIACDGVFVCESINRARQDQDVNRHAEVVAISLAQQIRGINLADCTLYSAVEPCAQCSYAIREAQIGRVIYGLKSPLMGGHSRWDILSDAKLSTVLPEVFLPAPEVVSGFLHEEVEALFREWSPLIWSIIKARGVFVSDTEERVQLPHRRGFVATLFRRFRMYIIDRIRQRRGAPASTSHQPAAAIDLDTHQR</sequence>
<dbReference type="HOGENOM" id="CLU_1223733_0_0_5"/>
<dbReference type="CDD" id="cd01285">
    <property type="entry name" value="nucleoside_deaminase"/>
    <property type="match status" value="1"/>
</dbReference>
<accession>F8BVW1</accession>
<keyword evidence="2" id="KW-0862">Zinc</keyword>
<dbReference type="PANTHER" id="PTHR11079:SF162">
    <property type="entry name" value="RIBOFLAVIN BIOSYNTHESIS PROTEIN PYRD, CHLOROPLASTIC"/>
    <property type="match status" value="1"/>
</dbReference>
<dbReference type="OrthoDB" id="9802676at2"/>
<keyword evidence="1" id="KW-0479">Metal-binding</keyword>
<dbReference type="SUPFAM" id="SSF53927">
    <property type="entry name" value="Cytidine deaminase-like"/>
    <property type="match status" value="1"/>
</dbReference>
<dbReference type="GO" id="GO:0008270">
    <property type="term" value="F:zinc ion binding"/>
    <property type="evidence" value="ECO:0007669"/>
    <property type="project" value="InterPro"/>
</dbReference>
<evidence type="ECO:0000256" key="3">
    <source>
        <dbReference type="SAM" id="MobiDB-lite"/>
    </source>
</evidence>
<keyword evidence="6" id="KW-1185">Reference proteome</keyword>
<feature type="region of interest" description="Disordered" evidence="3">
    <location>
        <begin position="206"/>
        <end position="226"/>
    </location>
</feature>
<feature type="domain" description="CMP/dCMP-type deaminase" evidence="4">
    <location>
        <begin position="7"/>
        <end position="118"/>
    </location>
</feature>
<dbReference type="PROSITE" id="PS51747">
    <property type="entry name" value="CYT_DCMP_DEAMINASES_2"/>
    <property type="match status" value="1"/>
</dbReference>
<dbReference type="InterPro" id="IPR016192">
    <property type="entry name" value="APOBEC/CMP_deaminase_Zn-bd"/>
</dbReference>
<dbReference type="Proteomes" id="UP000007730">
    <property type="component" value="Chromosome"/>
</dbReference>
<dbReference type="GO" id="GO:0016787">
    <property type="term" value="F:hydrolase activity"/>
    <property type="evidence" value="ECO:0007669"/>
    <property type="project" value="InterPro"/>
</dbReference>
<reference evidence="5 6" key="1">
    <citation type="journal article" date="2011" name="J. Bacteriol.">
        <title>Complete genome sequences of the chemolithoautotrophic Oligotropha carboxidovorans strains OM4 and OM5.</title>
        <authorList>
            <person name="Volland S."/>
            <person name="Rachinger M."/>
            <person name="Strittmatter A."/>
            <person name="Daniel R."/>
            <person name="Gottschalk G."/>
            <person name="Meyer O."/>
        </authorList>
    </citation>
    <scope>NUCLEOTIDE SEQUENCE [LARGE SCALE GENOMIC DNA]</scope>
    <source>
        <strain evidence="6">ATCC 49405 / DSM 1227 / KCTC 32145 / OM5</strain>
    </source>
</reference>
<evidence type="ECO:0000256" key="1">
    <source>
        <dbReference type="ARBA" id="ARBA00022723"/>
    </source>
</evidence>